<dbReference type="Pfam" id="PF04043">
    <property type="entry name" value="PMEI"/>
    <property type="match status" value="1"/>
</dbReference>
<keyword evidence="10" id="KW-1185">Reference proteome</keyword>
<dbReference type="InterPro" id="IPR006501">
    <property type="entry name" value="Pectinesterase_inhib_dom"/>
</dbReference>
<comment type="pathway">
    <text evidence="1 7">Glycan metabolism; pectin degradation; 2-dehydro-3-deoxy-D-gluconate from pectin: step 1/5.</text>
</comment>
<reference evidence="9" key="1">
    <citation type="submission" date="2022-08" db="EMBL/GenBank/DDBJ databases">
        <authorList>
            <person name="Marques A."/>
        </authorList>
    </citation>
    <scope>NUCLEOTIDE SEQUENCE</scope>
    <source>
        <strain evidence="9">RhyPub2mFocal</strain>
        <tissue evidence="9">Leaves</tissue>
    </source>
</reference>
<dbReference type="Pfam" id="PF01095">
    <property type="entry name" value="Pectinesterase"/>
    <property type="match status" value="1"/>
</dbReference>
<dbReference type="PROSITE" id="PS00503">
    <property type="entry name" value="PECTINESTERASE_2"/>
    <property type="match status" value="1"/>
</dbReference>
<comment type="catalytic activity">
    <reaction evidence="7">
        <text>[(1-&gt;4)-alpha-D-galacturonosyl methyl ester](n) + n H2O = [(1-&gt;4)-alpha-D-galacturonosyl](n) + n methanol + n H(+)</text>
        <dbReference type="Rhea" id="RHEA:22380"/>
        <dbReference type="Rhea" id="RHEA-COMP:14570"/>
        <dbReference type="Rhea" id="RHEA-COMP:14573"/>
        <dbReference type="ChEBI" id="CHEBI:15377"/>
        <dbReference type="ChEBI" id="CHEBI:15378"/>
        <dbReference type="ChEBI" id="CHEBI:17790"/>
        <dbReference type="ChEBI" id="CHEBI:140522"/>
        <dbReference type="ChEBI" id="CHEBI:140523"/>
        <dbReference type="EC" id="3.1.1.11"/>
    </reaction>
</comment>
<evidence type="ECO:0000256" key="2">
    <source>
        <dbReference type="ARBA" id="ARBA00006027"/>
    </source>
</evidence>
<evidence type="ECO:0000256" key="6">
    <source>
        <dbReference type="PROSITE-ProRule" id="PRU10040"/>
    </source>
</evidence>
<evidence type="ECO:0000313" key="10">
    <source>
        <dbReference type="Proteomes" id="UP001140206"/>
    </source>
</evidence>
<protein>
    <recommendedName>
        <fullName evidence="7">Pectinesterase</fullName>
        <ecNumber evidence="7">3.1.1.11</ecNumber>
    </recommendedName>
</protein>
<dbReference type="InterPro" id="IPR000070">
    <property type="entry name" value="Pectinesterase_cat"/>
</dbReference>
<evidence type="ECO:0000256" key="7">
    <source>
        <dbReference type="RuleBase" id="RU000589"/>
    </source>
</evidence>
<dbReference type="SUPFAM" id="SSF51126">
    <property type="entry name" value="Pectin lyase-like"/>
    <property type="match status" value="1"/>
</dbReference>
<dbReference type="Gene3D" id="2.160.20.10">
    <property type="entry name" value="Single-stranded right-handed beta-helix, Pectin lyase-like"/>
    <property type="match status" value="1"/>
</dbReference>
<dbReference type="PROSITE" id="PS00800">
    <property type="entry name" value="PECTINESTERASE_1"/>
    <property type="match status" value="1"/>
</dbReference>
<dbReference type="GO" id="GO:0045490">
    <property type="term" value="P:pectin catabolic process"/>
    <property type="evidence" value="ECO:0007669"/>
    <property type="project" value="UniProtKB-UniRule"/>
</dbReference>
<comment type="subcellular location">
    <subcellularLocation>
        <location evidence="7">Secreted</location>
        <location evidence="7">Cell wall</location>
    </subcellularLocation>
</comment>
<evidence type="ECO:0000313" key="9">
    <source>
        <dbReference type="EMBL" id="KAJ4783057.1"/>
    </source>
</evidence>
<dbReference type="SUPFAM" id="SSF101148">
    <property type="entry name" value="Plant invertase/pectin methylesterase inhibitor"/>
    <property type="match status" value="1"/>
</dbReference>
<evidence type="ECO:0000256" key="1">
    <source>
        <dbReference type="ARBA" id="ARBA00005184"/>
    </source>
</evidence>
<dbReference type="GO" id="GO:0042545">
    <property type="term" value="P:cell wall modification"/>
    <property type="evidence" value="ECO:0007669"/>
    <property type="project" value="UniProtKB-UniRule"/>
</dbReference>
<evidence type="ECO:0000256" key="5">
    <source>
        <dbReference type="ARBA" id="ARBA00023085"/>
    </source>
</evidence>
<dbReference type="FunFam" id="2.160.20.10:FF:000001">
    <property type="entry name" value="Pectinesterase"/>
    <property type="match status" value="1"/>
</dbReference>
<feature type="active site" evidence="6">
    <location>
        <position position="415"/>
    </location>
</feature>
<dbReference type="InterPro" id="IPR012334">
    <property type="entry name" value="Pectin_lyas_fold"/>
</dbReference>
<feature type="domain" description="Pectinesterase inhibitor" evidence="8">
    <location>
        <begin position="44"/>
        <end position="215"/>
    </location>
</feature>
<dbReference type="InterPro" id="IPR035513">
    <property type="entry name" value="Invertase/methylesterase_inhib"/>
</dbReference>
<comment type="similarity">
    <text evidence="3">In the C-terminal section; belongs to the pectinesterase family.</text>
</comment>
<dbReference type="InterPro" id="IPR011050">
    <property type="entry name" value="Pectin_lyase_fold/virulence"/>
</dbReference>
<sequence>MAKKVVAGLLASLLVVVVCAGAIITLVHSTKKATSDLPSSLHTTSKAMIRTPNSLCATALHRESCELMLSNLAPKPSRSSAGNHLFDVSLARNPSAQTQVFKSFIEVTLSELEAAVKKSADVANGKVAGKTVAAKTDCEKLLTDALQYAKDAVALLGDKDIESLKAEANDIGFKLTAAMTYMYTCVDGFHDPKLNAEMDHILTNATVTGSNALGVINTISSSVVKPKSRQAASRKLLGYGVDRQGYPTWLSTGERKLLEKSASKKADATVAQDGSGDYKTISEAIDAIPSSNTGRYVIYVKEGIYDETVLVPRGKENVMMYGDGMDKTIVTGNPADSAHVTKLQAVFAVDGQNFIAKDMGFRNTAGAIGWPAVAVRTGAEYITFYKCQIDGYQDTLYTLSGRQFFRDCTISGTIDFIFGNAAVVFQNCKIVVNTPQSGAQNVITANGRTDPNMNTGIVFHGCEIIAAEDFKEKSKTIANYLGRPWKDYSRTIIMESTIDELIHPEGWMPWMKDKARQSTVSYAEYGNKGPGATAEQRVKWPGFHMLSKGEAAKYTVESFIDDSGWLASTGIPSTAGLMS</sequence>
<dbReference type="GO" id="GO:0004857">
    <property type="term" value="F:enzyme inhibitor activity"/>
    <property type="evidence" value="ECO:0007669"/>
    <property type="project" value="InterPro"/>
</dbReference>
<accession>A0AAV8EW96</accession>
<name>A0AAV8EW96_9POAL</name>
<comment type="similarity">
    <text evidence="2">In the N-terminal section; belongs to the PMEI family.</text>
</comment>
<keyword evidence="7" id="KW-0961">Cell wall biogenesis/degradation</keyword>
<dbReference type="AlphaFoldDB" id="A0AAV8EW96"/>
<gene>
    <name evidence="9" type="ORF">LUZ62_067314</name>
</gene>
<dbReference type="PANTHER" id="PTHR31707">
    <property type="entry name" value="PECTINESTERASE"/>
    <property type="match status" value="1"/>
</dbReference>
<keyword evidence="5 7" id="KW-0063">Aspartyl esterase</keyword>
<evidence type="ECO:0000259" key="8">
    <source>
        <dbReference type="SMART" id="SM00856"/>
    </source>
</evidence>
<dbReference type="InterPro" id="IPR018040">
    <property type="entry name" value="Pectinesterase_Tyr_AS"/>
</dbReference>
<evidence type="ECO:0000256" key="3">
    <source>
        <dbReference type="ARBA" id="ARBA00007786"/>
    </source>
</evidence>
<dbReference type="EC" id="3.1.1.11" evidence="7"/>
<keyword evidence="4 7" id="KW-0378">Hydrolase</keyword>
<keyword evidence="7" id="KW-0964">Secreted</keyword>
<evidence type="ECO:0000256" key="4">
    <source>
        <dbReference type="ARBA" id="ARBA00022801"/>
    </source>
</evidence>
<dbReference type="CDD" id="cd15798">
    <property type="entry name" value="PMEI-like_3"/>
    <property type="match status" value="1"/>
</dbReference>
<proteinExistence type="inferred from homology"/>
<dbReference type="GO" id="GO:0030599">
    <property type="term" value="F:pectinesterase activity"/>
    <property type="evidence" value="ECO:0007669"/>
    <property type="project" value="UniProtKB-UniRule"/>
</dbReference>
<organism evidence="9 10">
    <name type="scientific">Rhynchospora pubera</name>
    <dbReference type="NCBI Taxonomy" id="906938"/>
    <lineage>
        <taxon>Eukaryota</taxon>
        <taxon>Viridiplantae</taxon>
        <taxon>Streptophyta</taxon>
        <taxon>Embryophyta</taxon>
        <taxon>Tracheophyta</taxon>
        <taxon>Spermatophyta</taxon>
        <taxon>Magnoliopsida</taxon>
        <taxon>Liliopsida</taxon>
        <taxon>Poales</taxon>
        <taxon>Cyperaceae</taxon>
        <taxon>Cyperoideae</taxon>
        <taxon>Rhynchosporeae</taxon>
        <taxon>Rhynchospora</taxon>
    </lineage>
</organism>
<dbReference type="Proteomes" id="UP001140206">
    <property type="component" value="Chromosome 3"/>
</dbReference>
<comment type="caution">
    <text evidence="9">The sequence shown here is derived from an EMBL/GenBank/DDBJ whole genome shotgun (WGS) entry which is preliminary data.</text>
</comment>
<comment type="function">
    <text evidence="7">Acts in the modification of cell walls via demethylesterification of cell wall pectin.</text>
</comment>
<dbReference type="EMBL" id="JAMFTS010000003">
    <property type="protein sequence ID" value="KAJ4783057.1"/>
    <property type="molecule type" value="Genomic_DNA"/>
</dbReference>
<dbReference type="InterPro" id="IPR033131">
    <property type="entry name" value="Pectinesterase_Asp_AS"/>
</dbReference>
<keyword evidence="7" id="KW-0134">Cell wall</keyword>
<dbReference type="Gene3D" id="1.20.140.40">
    <property type="entry name" value="Invertase/pectin methylesterase inhibitor family protein"/>
    <property type="match status" value="1"/>
</dbReference>
<dbReference type="SMART" id="SM00856">
    <property type="entry name" value="PMEI"/>
    <property type="match status" value="1"/>
</dbReference>